<organism evidence="1 2">
    <name type="scientific">Hymenobacter psychrophilus</name>
    <dbReference type="NCBI Taxonomy" id="651662"/>
    <lineage>
        <taxon>Bacteria</taxon>
        <taxon>Pseudomonadati</taxon>
        <taxon>Bacteroidota</taxon>
        <taxon>Cytophagia</taxon>
        <taxon>Cytophagales</taxon>
        <taxon>Hymenobacteraceae</taxon>
        <taxon>Hymenobacter</taxon>
    </lineage>
</organism>
<dbReference type="RefSeq" id="WP_317040241.1">
    <property type="nucleotide sequence ID" value="NZ_FNOV01000010.1"/>
</dbReference>
<evidence type="ECO:0000313" key="2">
    <source>
        <dbReference type="Proteomes" id="UP000199249"/>
    </source>
</evidence>
<dbReference type="EMBL" id="FNOV01000010">
    <property type="protein sequence ID" value="SDY59683.1"/>
    <property type="molecule type" value="Genomic_DNA"/>
</dbReference>
<evidence type="ECO:0000313" key="1">
    <source>
        <dbReference type="EMBL" id="SDY59683.1"/>
    </source>
</evidence>
<name>A0A1H3L5J3_9BACT</name>
<keyword evidence="2" id="KW-1185">Reference proteome</keyword>
<protein>
    <submittedName>
        <fullName evidence="1">Linoleoyl-CoA desaturase</fullName>
    </submittedName>
</protein>
<proteinExistence type="predicted"/>
<dbReference type="Proteomes" id="UP000199249">
    <property type="component" value="Unassembled WGS sequence"/>
</dbReference>
<dbReference type="AlphaFoldDB" id="A0A1H3L5J3"/>
<accession>A0A1H3L5J3</accession>
<gene>
    <name evidence="1" type="ORF">SAMN04488069_110114</name>
</gene>
<sequence>MSTALRYSATTGATFYATLRQRVDAYFESRQLSRHANGRIWAKTSFFLASFVVLYGRFV</sequence>
<reference evidence="2" key="1">
    <citation type="submission" date="2016-10" db="EMBL/GenBank/DDBJ databases">
        <authorList>
            <person name="Varghese N."/>
            <person name="Submissions S."/>
        </authorList>
    </citation>
    <scope>NUCLEOTIDE SEQUENCE [LARGE SCALE GENOMIC DNA]</scope>
    <source>
        <strain evidence="2">CGMCC 1.8975</strain>
    </source>
</reference>